<dbReference type="InterPro" id="IPR005835">
    <property type="entry name" value="NTP_transferase_dom"/>
</dbReference>
<dbReference type="GO" id="GO:0009243">
    <property type="term" value="P:O antigen biosynthetic process"/>
    <property type="evidence" value="ECO:0007669"/>
    <property type="project" value="InterPro"/>
</dbReference>
<dbReference type="PANTHER" id="PTHR47183">
    <property type="entry name" value="GLUCOSE-1-PHOSPHATE CYTIDYLYLTRANSFERASE-RELATED"/>
    <property type="match status" value="1"/>
</dbReference>
<dbReference type="GO" id="GO:0047343">
    <property type="term" value="F:glucose-1-phosphate cytidylyltransferase activity"/>
    <property type="evidence" value="ECO:0007669"/>
    <property type="project" value="UniProtKB-EC"/>
</dbReference>
<dbReference type="EMBL" id="CADCWC010000223">
    <property type="protein sequence ID" value="CAA9536732.1"/>
    <property type="molecule type" value="Genomic_DNA"/>
</dbReference>
<proteinExistence type="predicted"/>
<feature type="domain" description="Nucleotidyl transferase" evidence="2">
    <location>
        <begin position="11"/>
        <end position="210"/>
    </location>
</feature>
<accession>A0A6J4U065</accession>
<reference evidence="3" key="1">
    <citation type="submission" date="2020-02" db="EMBL/GenBank/DDBJ databases">
        <authorList>
            <person name="Meier V. D."/>
        </authorList>
    </citation>
    <scope>NUCLEOTIDE SEQUENCE</scope>
    <source>
        <strain evidence="3">AVDCRST_MAG79</strain>
    </source>
</reference>
<keyword evidence="3" id="KW-0808">Transferase</keyword>
<gene>
    <name evidence="3" type="ORF">AVDCRST_MAG79-1446</name>
</gene>
<dbReference type="CDD" id="cd02524">
    <property type="entry name" value="G1P_cytidylyltransferase"/>
    <property type="match status" value="1"/>
</dbReference>
<dbReference type="Gene3D" id="3.90.550.10">
    <property type="entry name" value="Spore Coat Polysaccharide Biosynthesis Protein SpsA, Chain A"/>
    <property type="match status" value="1"/>
</dbReference>
<evidence type="ECO:0000259" key="2">
    <source>
        <dbReference type="Pfam" id="PF00483"/>
    </source>
</evidence>
<dbReference type="AlphaFoldDB" id="A0A6J4U065"/>
<protein>
    <submittedName>
        <fullName evidence="3">Glucose-1-phosphate cytidylyltransferase</fullName>
        <ecNumber evidence="3">2.7.7.33</ecNumber>
    </submittedName>
</protein>
<sequence>MSERRAPSGPKVVILCGGQGTRMREETEFRPKPMVEIGGRPLLWHLMKHYAAHGFADFVLCLGYRGAMVKDYFLDYRPLNSDVTVDLRTGGLTYETDRPEDWRVTLADTGEDAMTGARVKRVERYLGDADLFLCTYGDGLADVGLGALLHFHRSHGRLATVTGVNPPARFGRLGVDGDAVRDFAEKPVEHGRISSGFFVFSRAVLDHLSGDAACVLEREPLQALAAADELRMYRHDGFWQCADTIRDVELLRGLWAGGTAPWRTWDDRAVSGAEVSGDRRDAHRSGPTPLDARAA</sequence>
<evidence type="ECO:0000313" key="3">
    <source>
        <dbReference type="EMBL" id="CAA9536732.1"/>
    </source>
</evidence>
<name>A0A6J4U065_9ACTN</name>
<evidence type="ECO:0000256" key="1">
    <source>
        <dbReference type="SAM" id="MobiDB-lite"/>
    </source>
</evidence>
<dbReference type="PANTHER" id="PTHR47183:SF1">
    <property type="entry name" value="GLUCOSE-1-PHOSPHATE CYTIDYLYLTRANSFERASE"/>
    <property type="match status" value="1"/>
</dbReference>
<organism evidence="3">
    <name type="scientific">uncultured Thermoleophilia bacterium</name>
    <dbReference type="NCBI Taxonomy" id="1497501"/>
    <lineage>
        <taxon>Bacteria</taxon>
        <taxon>Bacillati</taxon>
        <taxon>Actinomycetota</taxon>
        <taxon>Thermoleophilia</taxon>
        <taxon>environmental samples</taxon>
    </lineage>
</organism>
<feature type="region of interest" description="Disordered" evidence="1">
    <location>
        <begin position="273"/>
        <end position="295"/>
    </location>
</feature>
<dbReference type="InterPro" id="IPR046981">
    <property type="entry name" value="G1P_cyt_trans"/>
</dbReference>
<dbReference type="Pfam" id="PF00483">
    <property type="entry name" value="NTP_transferase"/>
    <property type="match status" value="1"/>
</dbReference>
<keyword evidence="3" id="KW-0548">Nucleotidyltransferase</keyword>
<dbReference type="InterPro" id="IPR029044">
    <property type="entry name" value="Nucleotide-diphossugar_trans"/>
</dbReference>
<dbReference type="SUPFAM" id="SSF53448">
    <property type="entry name" value="Nucleotide-diphospho-sugar transferases"/>
    <property type="match status" value="1"/>
</dbReference>
<dbReference type="NCBIfam" id="TIGR02623">
    <property type="entry name" value="G1P_cyt_trans"/>
    <property type="match status" value="1"/>
</dbReference>
<dbReference type="InterPro" id="IPR013446">
    <property type="entry name" value="G1P_cyt_trans-like"/>
</dbReference>
<dbReference type="EC" id="2.7.7.33" evidence="3"/>